<feature type="region of interest" description="Disordered" evidence="1">
    <location>
        <begin position="33"/>
        <end position="54"/>
    </location>
</feature>
<dbReference type="AlphaFoldDB" id="A0A8H9Y8Q4"/>
<feature type="chain" id="PRO_5034554731" evidence="2">
    <location>
        <begin position="40"/>
        <end position="123"/>
    </location>
</feature>
<proteinExistence type="predicted"/>
<name>A0A8H9Y8Q4_9CORY</name>
<organism evidence="3 4">
    <name type="scientific">Corynebacterium bovis DSM 20582 = CIP 54.80</name>
    <dbReference type="NCBI Taxonomy" id="927655"/>
    <lineage>
        <taxon>Bacteria</taxon>
        <taxon>Bacillati</taxon>
        <taxon>Actinomycetota</taxon>
        <taxon>Actinomycetes</taxon>
        <taxon>Mycobacteriales</taxon>
        <taxon>Corynebacteriaceae</taxon>
        <taxon>Corynebacterium</taxon>
    </lineage>
</organism>
<dbReference type="EMBL" id="JACHWT010000005">
    <property type="protein sequence ID" value="MBB3116125.1"/>
    <property type="molecule type" value="Genomic_DNA"/>
</dbReference>
<dbReference type="RefSeq" id="WP_183273691.1">
    <property type="nucleotide sequence ID" value="NZ_CP047187.1"/>
</dbReference>
<reference evidence="3" key="1">
    <citation type="submission" date="2020-08" db="EMBL/GenBank/DDBJ databases">
        <title>Sequencing the genomes of 1000 actinobacteria strains.</title>
        <authorList>
            <person name="Klenk H.-P."/>
        </authorList>
    </citation>
    <scope>NUCLEOTIDE SEQUENCE</scope>
    <source>
        <strain evidence="3">DSM 20582</strain>
    </source>
</reference>
<evidence type="ECO:0000256" key="2">
    <source>
        <dbReference type="SAM" id="SignalP"/>
    </source>
</evidence>
<evidence type="ECO:0000256" key="1">
    <source>
        <dbReference type="SAM" id="MobiDB-lite"/>
    </source>
</evidence>
<dbReference type="Proteomes" id="UP000612712">
    <property type="component" value="Unassembled WGS sequence"/>
</dbReference>
<feature type="signal peptide" evidence="2">
    <location>
        <begin position="1"/>
        <end position="39"/>
    </location>
</feature>
<evidence type="ECO:0000313" key="3">
    <source>
        <dbReference type="EMBL" id="MBB3116125.1"/>
    </source>
</evidence>
<feature type="compositionally biased region" description="Pro residues" evidence="1">
    <location>
        <begin position="41"/>
        <end position="52"/>
    </location>
</feature>
<comment type="caution">
    <text evidence="3">The sequence shown here is derived from an EMBL/GenBank/DDBJ whole genome shotgun (WGS) entry which is preliminary data.</text>
</comment>
<accession>A0A8H9Y8Q4</accession>
<keyword evidence="2" id="KW-0732">Signal</keyword>
<gene>
    <name evidence="3" type="ORF">FHU32_001352</name>
</gene>
<protein>
    <submittedName>
        <fullName evidence="3">Uncharacterized protein</fullName>
    </submittedName>
</protein>
<evidence type="ECO:0000313" key="4">
    <source>
        <dbReference type="Proteomes" id="UP000612712"/>
    </source>
</evidence>
<sequence length="123" mass="12742">MTLFSTPRTTLAAAVAAPLLAVATAVSLGAAAPAASAHAEPPAPAPAAPAAPAPEHAQHVVVYGDSYAANPNQLATILDPNPLFHEFTKDYPRQGTLASGKTCYQAPDSWPYLLKDRGLDIRD</sequence>